<dbReference type="GO" id="GO:0043565">
    <property type="term" value="F:sequence-specific DNA binding"/>
    <property type="evidence" value="ECO:0007669"/>
    <property type="project" value="InterPro"/>
</dbReference>
<evidence type="ECO:0000256" key="4">
    <source>
        <dbReference type="ARBA" id="ARBA00023125"/>
    </source>
</evidence>
<reference evidence="8" key="1">
    <citation type="journal article" date="2016" name="Ticks Tick Borne Dis.">
        <title>De novo assembly and annotation of the salivary gland transcriptome of Rhipicephalus appendiculatus male and female ticks during blood feeding.</title>
        <authorList>
            <person name="de Castro M.H."/>
            <person name="de Klerk D."/>
            <person name="Pienaar R."/>
            <person name="Latif A.A."/>
            <person name="Rees D.J."/>
            <person name="Mans B.J."/>
        </authorList>
    </citation>
    <scope>NUCLEOTIDE SEQUENCE</scope>
    <source>
        <tissue evidence="8">Salivary glands</tissue>
    </source>
</reference>
<dbReference type="PANTHER" id="PTHR46600">
    <property type="entry name" value="THAP DOMAIN-CONTAINING"/>
    <property type="match status" value="1"/>
</dbReference>
<dbReference type="EMBL" id="GEDV01011391">
    <property type="protein sequence ID" value="JAP77166.1"/>
    <property type="molecule type" value="Transcribed_RNA"/>
</dbReference>
<keyword evidence="1" id="KW-0479">Metal-binding</keyword>
<dbReference type="PROSITE" id="PS50950">
    <property type="entry name" value="ZF_THAP"/>
    <property type="match status" value="1"/>
</dbReference>
<dbReference type="InterPro" id="IPR026516">
    <property type="entry name" value="THAP1/10"/>
</dbReference>
<dbReference type="SUPFAM" id="SSF57716">
    <property type="entry name" value="Glucocorticoid receptor-like (DNA-binding domain)"/>
    <property type="match status" value="1"/>
</dbReference>
<evidence type="ECO:0000313" key="8">
    <source>
        <dbReference type="EMBL" id="JAP77166.1"/>
    </source>
</evidence>
<evidence type="ECO:0000259" key="7">
    <source>
        <dbReference type="PROSITE" id="PS50950"/>
    </source>
</evidence>
<sequence>MNPQREALVGCGIAGPAIPRAPRCVVPVCHSRVAPSSILYPLPSVPSQRQAWIDFVRACPCGGARDWDPPTGEISLVCSLHFTVSCFRFQRTRGCSSVVRNKLQTSNFKHLKNGAVPTLYPIEEQCDLAANKDSPDNTAEDSCSSDVTSVRRRDSWASSRSIAGQDGGHRKRKRKAAQRNANRAAVEIVFPKDASTQCSLEMASKTTSYNVRTVSKSVQCNG</sequence>
<evidence type="ECO:0000256" key="6">
    <source>
        <dbReference type="SAM" id="MobiDB-lite"/>
    </source>
</evidence>
<protein>
    <recommendedName>
        <fullName evidence="7">THAP-type domain-containing protein</fullName>
    </recommendedName>
</protein>
<proteinExistence type="predicted"/>
<feature type="domain" description="THAP-type" evidence="7">
    <location>
        <begin position="18"/>
        <end position="120"/>
    </location>
</feature>
<evidence type="ECO:0000256" key="2">
    <source>
        <dbReference type="ARBA" id="ARBA00022771"/>
    </source>
</evidence>
<evidence type="ECO:0000256" key="5">
    <source>
        <dbReference type="PROSITE-ProRule" id="PRU00309"/>
    </source>
</evidence>
<keyword evidence="2 5" id="KW-0863">Zinc-finger</keyword>
<feature type="region of interest" description="Disordered" evidence="6">
    <location>
        <begin position="131"/>
        <end position="182"/>
    </location>
</feature>
<name>A0A131YGF9_RHIAP</name>
<dbReference type="SMART" id="SM00692">
    <property type="entry name" value="DM3"/>
    <property type="match status" value="1"/>
</dbReference>
<dbReference type="Pfam" id="PF05485">
    <property type="entry name" value="THAP"/>
    <property type="match status" value="1"/>
</dbReference>
<evidence type="ECO:0000256" key="3">
    <source>
        <dbReference type="ARBA" id="ARBA00022833"/>
    </source>
</evidence>
<keyword evidence="3" id="KW-0862">Zinc</keyword>
<keyword evidence="4 5" id="KW-0238">DNA-binding</keyword>
<dbReference type="AlphaFoldDB" id="A0A131YGF9"/>
<dbReference type="PANTHER" id="PTHR46600:SF11">
    <property type="entry name" value="THAP DOMAIN-CONTAINING PROTEIN 10"/>
    <property type="match status" value="1"/>
</dbReference>
<evidence type="ECO:0000256" key="1">
    <source>
        <dbReference type="ARBA" id="ARBA00022723"/>
    </source>
</evidence>
<dbReference type="GO" id="GO:0008270">
    <property type="term" value="F:zinc ion binding"/>
    <property type="evidence" value="ECO:0007669"/>
    <property type="project" value="UniProtKB-KW"/>
</dbReference>
<organism evidence="8">
    <name type="scientific">Rhipicephalus appendiculatus</name>
    <name type="common">Brown ear tick</name>
    <dbReference type="NCBI Taxonomy" id="34631"/>
    <lineage>
        <taxon>Eukaryota</taxon>
        <taxon>Metazoa</taxon>
        <taxon>Ecdysozoa</taxon>
        <taxon>Arthropoda</taxon>
        <taxon>Chelicerata</taxon>
        <taxon>Arachnida</taxon>
        <taxon>Acari</taxon>
        <taxon>Parasitiformes</taxon>
        <taxon>Ixodida</taxon>
        <taxon>Ixodoidea</taxon>
        <taxon>Ixodidae</taxon>
        <taxon>Rhipicephalinae</taxon>
        <taxon>Rhipicephalus</taxon>
        <taxon>Rhipicephalus</taxon>
    </lineage>
</organism>
<accession>A0A131YGF9</accession>
<dbReference type="SMART" id="SM00980">
    <property type="entry name" value="THAP"/>
    <property type="match status" value="1"/>
</dbReference>
<dbReference type="InterPro" id="IPR006612">
    <property type="entry name" value="THAP_Znf"/>
</dbReference>